<feature type="region of interest" description="Disordered" evidence="1">
    <location>
        <begin position="312"/>
        <end position="452"/>
    </location>
</feature>
<feature type="compositionally biased region" description="Polar residues" evidence="1">
    <location>
        <begin position="430"/>
        <end position="449"/>
    </location>
</feature>
<reference evidence="3 4" key="1">
    <citation type="submission" date="2019-06" db="EMBL/GenBank/DDBJ databases">
        <title>Genome Sequence of the Brown Rot Fungal Pathogen Monilinia laxa.</title>
        <authorList>
            <person name="De Miccolis Angelini R.M."/>
            <person name="Landi L."/>
            <person name="Abate D."/>
            <person name="Pollastro S."/>
            <person name="Romanazzi G."/>
            <person name="Faretra F."/>
        </authorList>
    </citation>
    <scope>NUCLEOTIDE SEQUENCE [LARGE SCALE GENOMIC DNA]</scope>
    <source>
        <strain evidence="3 4">Mlax316</strain>
    </source>
</reference>
<feature type="compositionally biased region" description="Polar residues" evidence="1">
    <location>
        <begin position="326"/>
        <end position="344"/>
    </location>
</feature>
<dbReference type="AlphaFoldDB" id="A0A5N6K419"/>
<dbReference type="SMART" id="SM00355">
    <property type="entry name" value="ZnF_C2H2"/>
    <property type="match status" value="3"/>
</dbReference>
<name>A0A5N6K419_MONLA</name>
<dbReference type="Proteomes" id="UP000326757">
    <property type="component" value="Unassembled WGS sequence"/>
</dbReference>
<evidence type="ECO:0000313" key="3">
    <source>
        <dbReference type="EMBL" id="KAB8297067.1"/>
    </source>
</evidence>
<evidence type="ECO:0000313" key="4">
    <source>
        <dbReference type="Proteomes" id="UP000326757"/>
    </source>
</evidence>
<gene>
    <name evidence="3" type="ORF">EYC80_002458</name>
</gene>
<dbReference type="InterPro" id="IPR036236">
    <property type="entry name" value="Znf_C2H2_sf"/>
</dbReference>
<dbReference type="InterPro" id="IPR013087">
    <property type="entry name" value="Znf_C2H2_type"/>
</dbReference>
<feature type="compositionally biased region" description="Polar residues" evidence="1">
    <location>
        <begin position="362"/>
        <end position="373"/>
    </location>
</feature>
<feature type="domain" description="C2H2-type" evidence="2">
    <location>
        <begin position="469"/>
        <end position="494"/>
    </location>
</feature>
<dbReference type="SUPFAM" id="SSF57667">
    <property type="entry name" value="beta-beta-alpha zinc fingers"/>
    <property type="match status" value="1"/>
</dbReference>
<feature type="domain" description="C2H2-type" evidence="2">
    <location>
        <begin position="500"/>
        <end position="529"/>
    </location>
</feature>
<feature type="domain" description="C2H2-type" evidence="2">
    <location>
        <begin position="534"/>
        <end position="559"/>
    </location>
</feature>
<dbReference type="PANTHER" id="PTHR46179:SF19">
    <property type="entry name" value="C2H2 FINGER DOMAIN TRANSCRIPTION FACTOR (EUROFUNG)-RELATED"/>
    <property type="match status" value="1"/>
</dbReference>
<dbReference type="InterPro" id="IPR051061">
    <property type="entry name" value="Zinc_finger_trans_reg"/>
</dbReference>
<organism evidence="3 4">
    <name type="scientific">Monilinia laxa</name>
    <name type="common">Brown rot fungus</name>
    <name type="synonym">Sclerotinia laxa</name>
    <dbReference type="NCBI Taxonomy" id="61186"/>
    <lineage>
        <taxon>Eukaryota</taxon>
        <taxon>Fungi</taxon>
        <taxon>Dikarya</taxon>
        <taxon>Ascomycota</taxon>
        <taxon>Pezizomycotina</taxon>
        <taxon>Leotiomycetes</taxon>
        <taxon>Helotiales</taxon>
        <taxon>Sclerotiniaceae</taxon>
        <taxon>Monilinia</taxon>
    </lineage>
</organism>
<evidence type="ECO:0000259" key="2">
    <source>
        <dbReference type="SMART" id="SM00355"/>
    </source>
</evidence>
<dbReference type="GO" id="GO:0006357">
    <property type="term" value="P:regulation of transcription by RNA polymerase II"/>
    <property type="evidence" value="ECO:0007669"/>
    <property type="project" value="TreeGrafter"/>
</dbReference>
<dbReference type="OrthoDB" id="6077919at2759"/>
<dbReference type="Gene3D" id="3.30.160.60">
    <property type="entry name" value="Classic Zinc Finger"/>
    <property type="match status" value="1"/>
</dbReference>
<proteinExistence type="predicted"/>
<feature type="compositionally biased region" description="Pro residues" evidence="1">
    <location>
        <begin position="140"/>
        <end position="152"/>
    </location>
</feature>
<evidence type="ECO:0000256" key="1">
    <source>
        <dbReference type="SAM" id="MobiDB-lite"/>
    </source>
</evidence>
<protein>
    <recommendedName>
        <fullName evidence="2">C2H2-type domain-containing protein</fullName>
    </recommendedName>
</protein>
<keyword evidence="4" id="KW-1185">Reference proteome</keyword>
<comment type="caution">
    <text evidence="3">The sequence shown here is derived from an EMBL/GenBank/DDBJ whole genome shotgun (WGS) entry which is preliminary data.</text>
</comment>
<dbReference type="EMBL" id="VIGI01000008">
    <property type="protein sequence ID" value="KAB8297067.1"/>
    <property type="molecule type" value="Genomic_DNA"/>
</dbReference>
<feature type="region of interest" description="Disordered" evidence="1">
    <location>
        <begin position="137"/>
        <end position="211"/>
    </location>
</feature>
<dbReference type="PANTHER" id="PTHR46179">
    <property type="entry name" value="ZINC FINGER PROTEIN"/>
    <property type="match status" value="1"/>
</dbReference>
<dbReference type="GO" id="GO:0005634">
    <property type="term" value="C:nucleus"/>
    <property type="evidence" value="ECO:0007669"/>
    <property type="project" value="TreeGrafter"/>
</dbReference>
<feature type="compositionally biased region" description="Basic and acidic residues" evidence="1">
    <location>
        <begin position="559"/>
        <end position="570"/>
    </location>
</feature>
<feature type="region of interest" description="Disordered" evidence="1">
    <location>
        <begin position="559"/>
        <end position="587"/>
    </location>
</feature>
<accession>A0A5N6K419</accession>
<sequence>MLHISLLTLSFTSNTRFCLGDCRLSRFDFVYYHPRSAILLVLKSSHSGKGTARSSRNIIASQLFSASPIFAIFVASRYPIHSCNTSRVITSCYLLLRGLSARLQLNGIMTESADTYFDPDDVVPRDSPMFKPMHIIYEPEPSPEAHPPPPISPESSPGGRKGGRRSSNRTYQADAVLVSYMGGGKRPDIARNAGNEALPSCEDEDDESPVRGTAVEIPGHEFSPGRTNLDITRKMAADAVDLLRAHEDQAFKNFRDNSQGSIGEAPTVSKSLATTNTSLHAQSATDIPKFSPHSLEPYQKAAPEANIQVETQSSLPPGELPPMRHSPQSGLSNGNGNQPITLPSITPLLGDLNKHAEAAPTPNETSFSQSPGRPTTRFAPGPGATSPARSPNNFRREMISPGRPSFYFVSGNPRRPSQSDGPHYIAAGDYSSSSNTETPSTDQLGSTPATMGIDRMSIDGITNPQVGGFQCTNPGCTAPPFQTQYLLNSHANVHSSNRPHYCTVKGCPRGEGGKGFKRKNEMIRHGLVHDSPGYVCPFCPEREHRYPRPDNLQRHVRVHHTDRDKDDPQLREVLAQRPEGPSRGRRRRGGLDILCHGNLQSISLGWCFDDLRRLDYDFMGGVWSLLIPENGQTCVSR</sequence>